<evidence type="ECO:0000256" key="5">
    <source>
        <dbReference type="ARBA" id="ARBA00022723"/>
    </source>
</evidence>
<protein>
    <recommendedName>
        <fullName evidence="10">Polymerase nucleotidyl transferase domain-containing protein</fullName>
    </recommendedName>
</protein>
<dbReference type="RefSeq" id="WP_246470836.1">
    <property type="nucleotide sequence ID" value="NZ_JACHIW010000001.1"/>
</dbReference>
<organism evidence="11 12">
    <name type="scientific">Saccharopolyspora phatthalungensis</name>
    <dbReference type="NCBI Taxonomy" id="664693"/>
    <lineage>
        <taxon>Bacteria</taxon>
        <taxon>Bacillati</taxon>
        <taxon>Actinomycetota</taxon>
        <taxon>Actinomycetes</taxon>
        <taxon>Pseudonocardiales</taxon>
        <taxon>Pseudonocardiaceae</taxon>
        <taxon>Saccharopolyspora</taxon>
    </lineage>
</organism>
<dbReference type="GO" id="GO:0046872">
    <property type="term" value="F:metal ion binding"/>
    <property type="evidence" value="ECO:0007669"/>
    <property type="project" value="UniProtKB-KW"/>
</dbReference>
<dbReference type="GO" id="GO:0016779">
    <property type="term" value="F:nucleotidyltransferase activity"/>
    <property type="evidence" value="ECO:0007669"/>
    <property type="project" value="UniProtKB-KW"/>
</dbReference>
<keyword evidence="6" id="KW-0547">Nucleotide-binding</keyword>
<reference evidence="11 12" key="1">
    <citation type="submission" date="2020-08" db="EMBL/GenBank/DDBJ databases">
        <title>Sequencing the genomes of 1000 actinobacteria strains.</title>
        <authorList>
            <person name="Klenk H.-P."/>
        </authorList>
    </citation>
    <scope>NUCLEOTIDE SEQUENCE [LARGE SCALE GENOMIC DNA]</scope>
    <source>
        <strain evidence="11 12">DSM 45584</strain>
    </source>
</reference>
<evidence type="ECO:0000256" key="9">
    <source>
        <dbReference type="ARBA" id="ARBA00038276"/>
    </source>
</evidence>
<dbReference type="InterPro" id="IPR043519">
    <property type="entry name" value="NT_sf"/>
</dbReference>
<comment type="similarity">
    <text evidence="9">Belongs to the MntA antitoxin family.</text>
</comment>
<dbReference type="Pfam" id="PF01909">
    <property type="entry name" value="NTP_transf_2"/>
    <property type="match status" value="1"/>
</dbReference>
<name>A0A840Q5F5_9PSEU</name>
<evidence type="ECO:0000256" key="4">
    <source>
        <dbReference type="ARBA" id="ARBA00022695"/>
    </source>
</evidence>
<dbReference type="PANTHER" id="PTHR33571">
    <property type="entry name" value="SSL8005 PROTEIN"/>
    <property type="match status" value="1"/>
</dbReference>
<evidence type="ECO:0000259" key="10">
    <source>
        <dbReference type="Pfam" id="PF01909"/>
    </source>
</evidence>
<evidence type="ECO:0000256" key="2">
    <source>
        <dbReference type="ARBA" id="ARBA00022649"/>
    </source>
</evidence>
<dbReference type="Gene3D" id="3.30.460.10">
    <property type="entry name" value="Beta Polymerase, domain 2"/>
    <property type="match status" value="1"/>
</dbReference>
<evidence type="ECO:0000256" key="7">
    <source>
        <dbReference type="ARBA" id="ARBA00022840"/>
    </source>
</evidence>
<comment type="cofactor">
    <cofactor evidence="1">
        <name>Mg(2+)</name>
        <dbReference type="ChEBI" id="CHEBI:18420"/>
    </cofactor>
</comment>
<keyword evidence="2" id="KW-1277">Toxin-antitoxin system</keyword>
<comment type="caution">
    <text evidence="11">The sequence shown here is derived from an EMBL/GenBank/DDBJ whole genome shotgun (WGS) entry which is preliminary data.</text>
</comment>
<dbReference type="EMBL" id="JACHIW010000001">
    <property type="protein sequence ID" value="MBB5155110.1"/>
    <property type="molecule type" value="Genomic_DNA"/>
</dbReference>
<evidence type="ECO:0000256" key="1">
    <source>
        <dbReference type="ARBA" id="ARBA00001946"/>
    </source>
</evidence>
<evidence type="ECO:0000256" key="6">
    <source>
        <dbReference type="ARBA" id="ARBA00022741"/>
    </source>
</evidence>
<keyword evidence="4" id="KW-0548">Nucleotidyltransferase</keyword>
<dbReference type="InterPro" id="IPR002934">
    <property type="entry name" value="Polymerase_NTP_transf_dom"/>
</dbReference>
<dbReference type="PANTHER" id="PTHR33571:SF12">
    <property type="entry name" value="BSL3053 PROTEIN"/>
    <property type="match status" value="1"/>
</dbReference>
<evidence type="ECO:0000256" key="8">
    <source>
        <dbReference type="ARBA" id="ARBA00022842"/>
    </source>
</evidence>
<keyword evidence="8" id="KW-0460">Magnesium</keyword>
<keyword evidence="7" id="KW-0067">ATP-binding</keyword>
<evidence type="ECO:0000256" key="3">
    <source>
        <dbReference type="ARBA" id="ARBA00022679"/>
    </source>
</evidence>
<dbReference type="GO" id="GO:0005524">
    <property type="term" value="F:ATP binding"/>
    <property type="evidence" value="ECO:0007669"/>
    <property type="project" value="UniProtKB-KW"/>
</dbReference>
<dbReference type="InterPro" id="IPR052038">
    <property type="entry name" value="Type-VII_TA_antitoxin"/>
</dbReference>
<evidence type="ECO:0000313" key="11">
    <source>
        <dbReference type="EMBL" id="MBB5155110.1"/>
    </source>
</evidence>
<evidence type="ECO:0000313" key="12">
    <source>
        <dbReference type="Proteomes" id="UP000584374"/>
    </source>
</evidence>
<keyword evidence="3" id="KW-0808">Transferase</keyword>
<keyword evidence="12" id="KW-1185">Reference proteome</keyword>
<gene>
    <name evidence="11" type="ORF">BJ970_002644</name>
</gene>
<proteinExistence type="inferred from homology"/>
<feature type="domain" description="Polymerase nucleotidyl transferase" evidence="10">
    <location>
        <begin position="44"/>
        <end position="120"/>
    </location>
</feature>
<accession>A0A840Q5F5</accession>
<keyword evidence="5" id="KW-0479">Metal-binding</keyword>
<dbReference type="AlphaFoldDB" id="A0A840Q5F5"/>
<dbReference type="Proteomes" id="UP000584374">
    <property type="component" value="Unassembled WGS sequence"/>
</dbReference>
<dbReference type="SUPFAM" id="SSF81301">
    <property type="entry name" value="Nucleotidyltransferase"/>
    <property type="match status" value="1"/>
</dbReference>
<sequence length="122" mass="13384">MMAPSELDDGPREGAAMTSVIDAPHRRITLAEVRAHRDEIYQIAERYGIRNIRVFGSVARGEADDDSDLDLLIDVAADTSLWDMSGFALDVEDLLGVFTQVTTPNGLKPRIRDEVLAEAVSV</sequence>